<organism evidence="3 4">
    <name type="scientific">Patella caerulea</name>
    <name type="common">Rayed Mediterranean limpet</name>
    <dbReference type="NCBI Taxonomy" id="87958"/>
    <lineage>
        <taxon>Eukaryota</taxon>
        <taxon>Metazoa</taxon>
        <taxon>Spiralia</taxon>
        <taxon>Lophotrochozoa</taxon>
        <taxon>Mollusca</taxon>
        <taxon>Gastropoda</taxon>
        <taxon>Patellogastropoda</taxon>
        <taxon>Patelloidea</taxon>
        <taxon>Patellidae</taxon>
        <taxon>Patella</taxon>
    </lineage>
</organism>
<dbReference type="Proteomes" id="UP001347796">
    <property type="component" value="Unassembled WGS sequence"/>
</dbReference>
<feature type="compositionally biased region" description="Basic and acidic residues" evidence="1">
    <location>
        <begin position="173"/>
        <end position="189"/>
    </location>
</feature>
<dbReference type="InterPro" id="IPR011029">
    <property type="entry name" value="DEATH-like_dom_sf"/>
</dbReference>
<dbReference type="InterPro" id="IPR011990">
    <property type="entry name" value="TPR-like_helical_dom_sf"/>
</dbReference>
<dbReference type="PANTHER" id="PTHR46575:SF1">
    <property type="entry name" value="AMYLOID PROTEIN-BINDING PROTEIN 2"/>
    <property type="match status" value="1"/>
</dbReference>
<dbReference type="Gene3D" id="1.25.40.10">
    <property type="entry name" value="Tetratricopeptide repeat domain"/>
    <property type="match status" value="1"/>
</dbReference>
<dbReference type="SUPFAM" id="SSF47986">
    <property type="entry name" value="DEATH domain"/>
    <property type="match status" value="1"/>
</dbReference>
<evidence type="ECO:0000259" key="2">
    <source>
        <dbReference type="PROSITE" id="PS50209"/>
    </source>
</evidence>
<dbReference type="PROSITE" id="PS50209">
    <property type="entry name" value="CARD"/>
    <property type="match status" value="1"/>
</dbReference>
<comment type="caution">
    <text evidence="3">The sequence shown here is derived from an EMBL/GenBank/DDBJ whole genome shotgun (WGS) entry which is preliminary data.</text>
</comment>
<dbReference type="GO" id="GO:0006886">
    <property type="term" value="P:intracellular protein transport"/>
    <property type="evidence" value="ECO:0007669"/>
    <property type="project" value="InterPro"/>
</dbReference>
<dbReference type="PANTHER" id="PTHR46575">
    <property type="entry name" value="AMYLOID PROTEIN-BINDING PROTEIN 2"/>
    <property type="match status" value="1"/>
</dbReference>
<dbReference type="GO" id="GO:1990756">
    <property type="term" value="F:ubiquitin-like ligase-substrate adaptor activity"/>
    <property type="evidence" value="ECO:0007669"/>
    <property type="project" value="TreeGrafter"/>
</dbReference>
<dbReference type="InterPro" id="IPR042476">
    <property type="entry name" value="APPBP2"/>
</dbReference>
<dbReference type="AlphaFoldDB" id="A0AAN8JNW2"/>
<dbReference type="Pfam" id="PF00619">
    <property type="entry name" value="CARD"/>
    <property type="match status" value="1"/>
</dbReference>
<dbReference type="GO" id="GO:0042981">
    <property type="term" value="P:regulation of apoptotic process"/>
    <property type="evidence" value="ECO:0007669"/>
    <property type="project" value="InterPro"/>
</dbReference>
<dbReference type="SUPFAM" id="SSF48452">
    <property type="entry name" value="TPR-like"/>
    <property type="match status" value="1"/>
</dbReference>
<gene>
    <name evidence="3" type="ORF">SNE40_011684</name>
</gene>
<name>A0AAN8JNW2_PATCE</name>
<accession>A0AAN8JNW2</accession>
<feature type="domain" description="CARD" evidence="2">
    <location>
        <begin position="41"/>
        <end position="95"/>
    </location>
</feature>
<dbReference type="GO" id="GO:0043161">
    <property type="term" value="P:proteasome-mediated ubiquitin-dependent protein catabolic process"/>
    <property type="evidence" value="ECO:0007669"/>
    <property type="project" value="TreeGrafter"/>
</dbReference>
<evidence type="ECO:0000313" key="3">
    <source>
        <dbReference type="EMBL" id="KAK6179289.1"/>
    </source>
</evidence>
<evidence type="ECO:0000256" key="1">
    <source>
        <dbReference type="SAM" id="MobiDB-lite"/>
    </source>
</evidence>
<dbReference type="GO" id="GO:0031462">
    <property type="term" value="C:Cul2-RING ubiquitin ligase complex"/>
    <property type="evidence" value="ECO:0007669"/>
    <property type="project" value="TreeGrafter"/>
</dbReference>
<feature type="region of interest" description="Disordered" evidence="1">
    <location>
        <begin position="173"/>
        <end position="236"/>
    </location>
</feature>
<dbReference type="CDD" id="cd01671">
    <property type="entry name" value="CARD"/>
    <property type="match status" value="1"/>
</dbReference>
<proteinExistence type="predicted"/>
<dbReference type="EMBL" id="JAZGQO010000008">
    <property type="protein sequence ID" value="KAK6179289.1"/>
    <property type="molecule type" value="Genomic_DNA"/>
</dbReference>
<reference evidence="3 4" key="1">
    <citation type="submission" date="2024-01" db="EMBL/GenBank/DDBJ databases">
        <title>The genome of the rayed Mediterranean limpet Patella caerulea (Linnaeus, 1758).</title>
        <authorList>
            <person name="Anh-Thu Weber A."/>
            <person name="Halstead-Nussloch G."/>
        </authorList>
    </citation>
    <scope>NUCLEOTIDE SEQUENCE [LARGE SCALE GENOMIC DNA]</scope>
    <source>
        <strain evidence="3">AATW-2023a</strain>
        <tissue evidence="3">Whole specimen</tissue>
    </source>
</reference>
<evidence type="ECO:0000313" key="4">
    <source>
        <dbReference type="Proteomes" id="UP001347796"/>
    </source>
</evidence>
<protein>
    <recommendedName>
        <fullName evidence="2">CARD domain-containing protein</fullName>
    </recommendedName>
</protein>
<dbReference type="Gene3D" id="1.10.533.10">
    <property type="entry name" value="Death Domain, Fas"/>
    <property type="match status" value="1"/>
</dbReference>
<feature type="compositionally biased region" description="Polar residues" evidence="1">
    <location>
        <begin position="220"/>
        <end position="236"/>
    </location>
</feature>
<keyword evidence="4" id="KW-1185">Reference proteome</keyword>
<sequence length="852" mass="96962">MASSVRRNTYVVGGMMPAPILPVSKVEMETSRTVRQNLMRLKVNRIALVQELKVENILPILREKGVLTSADKNKIVQGSTNQDKARILIDILPTKKKETDWYRHFRDALLGPNGGTEVKKRYHLLVEFLDNTFIQRPASTKVKISGVDNNVDSLAFPKYELLPEISDSSKIVAIDDDKSSTQNSESEKSRRNKSPDVLVLNSYSQSDGEENGGTEREINDNTSEIGSKVSGSANIDKNNKEAMTLVKGHLHQWVPNPENFTSKIIMPEELLSKLEKSSSFEDKEQLNYEKKILAKLQNVEMITVLKKQDKLPAGFELCMCEAMVEILGEPQFYYSYVKYSKSVESLTRDLIESYSTVLKTINSSQNKEATDQTIIHGFQLCDFFLELSFFHEAEKVISLLADFLTVDSNIDTWMARYKAYVKLTEVRNRNYNFQGAEQAYFWSVQMTWPIQLMSFGKDLIEEGGLLVQMSHYLLEQGSLTSGYGWAKRALQEFSPNNHVGIVNALCNGVMAFCSKLQIKKAGEMSIQAVIQAKSYFGKSHPLYLKALLHMCHFTSEFIQEDVTLQIAEMTLDVALGMYGCPCLQVAYAHRAVSKALMVLHKFDSDDYYNHSMEAVRIVRGIFPTQHPILYAFLHTFASALQWKALNGPKEVHDSTLHWAEVEAKQALIISKSCYGDISLRTAQIYSLLGQIYSKMTRLDEAEVNLKQCVIDMKLCQSPTSHYYLLSLATLGTFYKILHRHQEAVILLKEAVSNVETYGVYQRWIHVCYEHLAACYKSINDLESYHQTQQQLQIWLENNPNETGMIKIGVLDSLTQPYHQFLETFDLWGTKMKKVKHQLTDVITNADLNNSKI</sequence>
<dbReference type="InterPro" id="IPR001315">
    <property type="entry name" value="CARD"/>
</dbReference>